<evidence type="ECO:0000313" key="7">
    <source>
        <dbReference type="Proteomes" id="UP000287563"/>
    </source>
</evidence>
<reference evidence="6 7" key="1">
    <citation type="submission" date="2018-11" db="EMBL/GenBank/DDBJ databases">
        <title>Photobacterium sp. BEI247 sp. nov., a marine bacterium isolated from Yongle Blue Hole in the South China Sea.</title>
        <authorList>
            <person name="Wang X."/>
        </authorList>
    </citation>
    <scope>NUCLEOTIDE SEQUENCE [LARGE SCALE GENOMIC DNA]</scope>
    <source>
        <strain evidence="7">BEI247</strain>
    </source>
</reference>
<comment type="caution">
    <text evidence="6">The sequence shown here is derived from an EMBL/GenBank/DDBJ whole genome shotgun (WGS) entry which is preliminary data.</text>
</comment>
<comment type="similarity">
    <text evidence="1">Belongs to the LysR transcriptional regulatory family.</text>
</comment>
<dbReference type="InterPro" id="IPR036390">
    <property type="entry name" value="WH_DNA-bd_sf"/>
</dbReference>
<keyword evidence="3" id="KW-0238">DNA-binding</keyword>
<dbReference type="Pfam" id="PF03466">
    <property type="entry name" value="LysR_substrate"/>
    <property type="match status" value="1"/>
</dbReference>
<dbReference type="SUPFAM" id="SSF53850">
    <property type="entry name" value="Periplasmic binding protein-like II"/>
    <property type="match status" value="1"/>
</dbReference>
<dbReference type="RefSeq" id="WP_128783250.1">
    <property type="nucleotide sequence ID" value="NZ_RJLM01000002.1"/>
</dbReference>
<dbReference type="PANTHER" id="PTHR30126:SF91">
    <property type="entry name" value="LYSR FAMILY TRANSCRIPTIONAL REGULATOR"/>
    <property type="match status" value="1"/>
</dbReference>
<dbReference type="CDD" id="cd05466">
    <property type="entry name" value="PBP2_LTTR_substrate"/>
    <property type="match status" value="1"/>
</dbReference>
<organism evidence="6 7">
    <name type="scientific">Photobacterium chitinilyticum</name>
    <dbReference type="NCBI Taxonomy" id="2485123"/>
    <lineage>
        <taxon>Bacteria</taxon>
        <taxon>Pseudomonadati</taxon>
        <taxon>Pseudomonadota</taxon>
        <taxon>Gammaproteobacteria</taxon>
        <taxon>Vibrionales</taxon>
        <taxon>Vibrionaceae</taxon>
        <taxon>Photobacterium</taxon>
    </lineage>
</organism>
<keyword evidence="4" id="KW-0804">Transcription</keyword>
<keyword evidence="7" id="KW-1185">Reference proteome</keyword>
<evidence type="ECO:0000313" key="6">
    <source>
        <dbReference type="EMBL" id="RWX56163.1"/>
    </source>
</evidence>
<proteinExistence type="inferred from homology"/>
<dbReference type="GO" id="GO:0003700">
    <property type="term" value="F:DNA-binding transcription factor activity"/>
    <property type="evidence" value="ECO:0007669"/>
    <property type="project" value="InterPro"/>
</dbReference>
<dbReference type="PROSITE" id="PS50931">
    <property type="entry name" value="HTH_LYSR"/>
    <property type="match status" value="1"/>
</dbReference>
<evidence type="ECO:0000256" key="4">
    <source>
        <dbReference type="ARBA" id="ARBA00023163"/>
    </source>
</evidence>
<dbReference type="Gene3D" id="3.40.190.290">
    <property type="match status" value="1"/>
</dbReference>
<dbReference type="GO" id="GO:0000976">
    <property type="term" value="F:transcription cis-regulatory region binding"/>
    <property type="evidence" value="ECO:0007669"/>
    <property type="project" value="TreeGrafter"/>
</dbReference>
<name>A0A444JSX7_9GAMM</name>
<evidence type="ECO:0000256" key="1">
    <source>
        <dbReference type="ARBA" id="ARBA00009437"/>
    </source>
</evidence>
<evidence type="ECO:0000256" key="3">
    <source>
        <dbReference type="ARBA" id="ARBA00023125"/>
    </source>
</evidence>
<dbReference type="AlphaFoldDB" id="A0A444JSX7"/>
<keyword evidence="2" id="KW-0805">Transcription regulation</keyword>
<dbReference type="Proteomes" id="UP000287563">
    <property type="component" value="Unassembled WGS sequence"/>
</dbReference>
<dbReference type="PANTHER" id="PTHR30126">
    <property type="entry name" value="HTH-TYPE TRANSCRIPTIONAL REGULATOR"/>
    <property type="match status" value="1"/>
</dbReference>
<dbReference type="SUPFAM" id="SSF46785">
    <property type="entry name" value="Winged helix' DNA-binding domain"/>
    <property type="match status" value="1"/>
</dbReference>
<dbReference type="InterPro" id="IPR036388">
    <property type="entry name" value="WH-like_DNA-bd_sf"/>
</dbReference>
<evidence type="ECO:0000259" key="5">
    <source>
        <dbReference type="PROSITE" id="PS50931"/>
    </source>
</evidence>
<evidence type="ECO:0000256" key="2">
    <source>
        <dbReference type="ARBA" id="ARBA00023015"/>
    </source>
</evidence>
<feature type="domain" description="HTH lysR-type" evidence="5">
    <location>
        <begin position="1"/>
        <end position="58"/>
    </location>
</feature>
<dbReference type="InterPro" id="IPR000847">
    <property type="entry name" value="LysR_HTH_N"/>
</dbReference>
<protein>
    <submittedName>
        <fullName evidence="6">LysR family transcriptional regulator</fullName>
    </submittedName>
</protein>
<accession>A0A444JSX7</accession>
<dbReference type="Gene3D" id="1.10.10.10">
    <property type="entry name" value="Winged helix-like DNA-binding domain superfamily/Winged helix DNA-binding domain"/>
    <property type="match status" value="1"/>
</dbReference>
<dbReference type="EMBL" id="RJLM01000002">
    <property type="protein sequence ID" value="RWX56163.1"/>
    <property type="molecule type" value="Genomic_DNA"/>
</dbReference>
<sequence>MNSLHLKALLLAAEAGSISAAARKLGKKQPQVSQWISDLEIDLGVNFFDRTGNKTTLSKEGERLLPYLTHTMIQLDKFVQSAEMIAHGESTVVTIGIENYIPDLVFTQPLALTLDLPHLSVEVYREEKHQLTQDLNEGNVDIIIIHESDTLHHQHFEYCRLGHYKEVLVCSPNHPLATLPLVTTSDLSQYRELIWGETNSNSNSSKQHKDDNSDGFSPNYGIFSDIQPLVAMLKRNKGFAFLPAECVNTYIENDQLSALNCDFEPAGIDRRIELCWRNGLTLSQDGSQIVEAFKINHQLADKPVS</sequence>
<dbReference type="InterPro" id="IPR005119">
    <property type="entry name" value="LysR_subst-bd"/>
</dbReference>
<dbReference type="Pfam" id="PF00126">
    <property type="entry name" value="HTH_1"/>
    <property type="match status" value="1"/>
</dbReference>
<dbReference type="OrthoDB" id="9786526at2"/>
<gene>
    <name evidence="6" type="ORF">EDI28_07710</name>
</gene>